<dbReference type="RefSeq" id="WP_148340536.1">
    <property type="nucleotide sequence ID" value="NZ_LR699120.1"/>
</dbReference>
<dbReference type="EMBL" id="LR699120">
    <property type="protein sequence ID" value="VVC77142.1"/>
    <property type="molecule type" value="Genomic_DNA"/>
</dbReference>
<dbReference type="OrthoDB" id="5637502at2"/>
<gene>
    <name evidence="2" type="ORF">AQUSIP_24690</name>
</gene>
<feature type="transmembrane region" description="Helical" evidence="1">
    <location>
        <begin position="266"/>
        <end position="292"/>
    </location>
</feature>
<accession>A0A5E4PLK4</accession>
<name>A0A5E4PLK4_9COXI</name>
<keyword evidence="3" id="KW-1185">Reference proteome</keyword>
<keyword evidence="1" id="KW-1133">Transmembrane helix</keyword>
<evidence type="ECO:0000313" key="3">
    <source>
        <dbReference type="Proteomes" id="UP000324194"/>
    </source>
</evidence>
<keyword evidence="1" id="KW-0812">Transmembrane</keyword>
<dbReference type="Proteomes" id="UP000324194">
    <property type="component" value="Chromosome 2"/>
</dbReference>
<evidence type="ECO:0000313" key="2">
    <source>
        <dbReference type="EMBL" id="VVC77142.1"/>
    </source>
</evidence>
<reference evidence="2 3" key="1">
    <citation type="submission" date="2019-08" db="EMBL/GenBank/DDBJ databases">
        <authorList>
            <person name="Guy L."/>
        </authorList>
    </citation>
    <scope>NUCLEOTIDE SEQUENCE [LARGE SCALE GENOMIC DNA]</scope>
    <source>
        <strain evidence="2 3">SGT-108</strain>
    </source>
</reference>
<dbReference type="KEGG" id="asip:AQUSIP_24690"/>
<dbReference type="AlphaFoldDB" id="A0A5E4PLK4"/>
<organism evidence="2 3">
    <name type="scientific">Aquicella siphonis</name>
    <dbReference type="NCBI Taxonomy" id="254247"/>
    <lineage>
        <taxon>Bacteria</taxon>
        <taxon>Pseudomonadati</taxon>
        <taxon>Pseudomonadota</taxon>
        <taxon>Gammaproteobacteria</taxon>
        <taxon>Legionellales</taxon>
        <taxon>Coxiellaceae</taxon>
        <taxon>Aquicella</taxon>
    </lineage>
</organism>
<protein>
    <submittedName>
        <fullName evidence="2">Uncharacterized protein</fullName>
    </submittedName>
</protein>
<sequence length="315" mass="35821">MLRRKGSHSGSPSASFENNDTFFKKLLPLALEGKLAIQTKEIDENPSLIIRTAHSGLMADLESNINKYLQEPVKATHSESEHSIQLDQTMLDQVCAALRLEIQGRDLIAELEEFNQQNARKSIPQPVAGFELDFALAWPDLGRDSATPKSRKTTRASVSPIMRPLVTDSLTKAQSQFIHREEASRERTVVYDNRDFKAWYDINSIDHLFYLLPADDQRLPPYVIAEHDNANAYFLFQLAELKERFESSEAVIQTFTTKPETGSAHYYAGVISALMLQILIIFPCCCSILPAITRNLKESWKCWRAPRYSTAYTYQ</sequence>
<evidence type="ECO:0000256" key="1">
    <source>
        <dbReference type="SAM" id="Phobius"/>
    </source>
</evidence>
<proteinExistence type="predicted"/>
<keyword evidence="1" id="KW-0472">Membrane</keyword>